<accession>A0A559IVW1</accession>
<keyword evidence="2" id="KW-1185">Reference proteome</keyword>
<evidence type="ECO:0000313" key="1">
    <source>
        <dbReference type="EMBL" id="TVX91769.1"/>
    </source>
</evidence>
<dbReference type="OrthoDB" id="2088193at2"/>
<proteinExistence type="predicted"/>
<dbReference type="InterPro" id="IPR020288">
    <property type="entry name" value="Sheath_initiator"/>
</dbReference>
<dbReference type="EMBL" id="VNJK01000001">
    <property type="protein sequence ID" value="TVX91769.1"/>
    <property type="molecule type" value="Genomic_DNA"/>
</dbReference>
<dbReference type="AlphaFoldDB" id="A0A559IVW1"/>
<evidence type="ECO:0000313" key="2">
    <source>
        <dbReference type="Proteomes" id="UP000318102"/>
    </source>
</evidence>
<reference evidence="1 2" key="1">
    <citation type="submission" date="2019-07" db="EMBL/GenBank/DDBJ databases">
        <authorList>
            <person name="Kim J."/>
        </authorList>
    </citation>
    <scope>NUCLEOTIDE SEQUENCE [LARGE SCALE GENOMIC DNA]</scope>
    <source>
        <strain evidence="1 2">N4</strain>
    </source>
</reference>
<gene>
    <name evidence="1" type="ORF">FPZ44_01055</name>
</gene>
<dbReference type="Proteomes" id="UP000318102">
    <property type="component" value="Unassembled WGS sequence"/>
</dbReference>
<organism evidence="1 2">
    <name type="scientific">Paenibacillus agilis</name>
    <dbReference type="NCBI Taxonomy" id="3020863"/>
    <lineage>
        <taxon>Bacteria</taxon>
        <taxon>Bacillati</taxon>
        <taxon>Bacillota</taxon>
        <taxon>Bacilli</taxon>
        <taxon>Bacillales</taxon>
        <taxon>Paenibacillaceae</taxon>
        <taxon>Paenibacillus</taxon>
    </lineage>
</organism>
<name>A0A559IVW1_9BACL</name>
<dbReference type="Gene3D" id="3.10.450.40">
    <property type="match status" value="1"/>
</dbReference>
<protein>
    <submittedName>
        <fullName evidence="1">DUF2634 domain-containing protein</fullName>
    </submittedName>
</protein>
<comment type="caution">
    <text evidence="1">The sequence shown here is derived from an EMBL/GenBank/DDBJ whole genome shotgun (WGS) entry which is preliminary data.</text>
</comment>
<dbReference type="RefSeq" id="WP_144986590.1">
    <property type="nucleotide sequence ID" value="NZ_VNJK01000001.1"/>
</dbReference>
<dbReference type="SUPFAM" id="SSF160719">
    <property type="entry name" value="gpW/gp25-like"/>
    <property type="match status" value="1"/>
</dbReference>
<sequence>MRTWLLQDGDIVLEQGNVKWVEGREELAQAVRVRLGTRLGESFFTPEMGLDHEQMIGQPFNEDQLRELVLEALADEYRIASVDEIDIQFDRASRTADVHVVMTSVEGEEVEIDVNSSGFEA</sequence>
<dbReference type="Pfam" id="PF10934">
    <property type="entry name" value="Sheath_initiator"/>
    <property type="match status" value="1"/>
</dbReference>